<dbReference type="EMBL" id="JAAVLW010000006">
    <property type="protein sequence ID" value="NOJ48834.1"/>
    <property type="molecule type" value="Genomic_DNA"/>
</dbReference>
<proteinExistence type="predicted"/>
<dbReference type="Proteomes" id="UP000528734">
    <property type="component" value="Unassembled WGS sequence"/>
</dbReference>
<sequence length="645" mass="70148">MSGSERRRLQTSRLIQYLLLQAVIAAACVLALLQSLPGPPAQYQLTAFNLTESGIKRAVTLPYFSSLRNAMHDPPRFSGHFVRPAGDAAQAWSVFLPRFTNGVEVTINDVVILDSRRDPAANRPDRNTPAIAVIPASVLRDGDNTIAIRLFIWGPISGFLDRIWVGPDEALRPTYNLRTLVFVTLPVVFSSWQAILAVILGIMWMMRRHEPAYRVLAGAMAVGVGQAFLQTPMGETPFSRLNVILISSAPIESALVLIFALLLSGWKWQRYAWIIFTPGIALALAGLFGNQALVRALFLIVAVPMVGVSLLIMAVVTARSTLQRQNVASFLLGCAVTIMLTCWIVDLLSVFQVLPNRIFVSRLSYSVMLVAIGAGLTWRFARALNQVDGFAGRLVTQVREAEEKLKVSFAREEERARAAALARERTRLMRDLHDGLGGQLVSIVALSERGNGSAGIGDAARAALKDLRLVIDSMDDIGGDLMLALGSWRERAMAQLRPHDIALDWRAVTPQGLPVHPELRPWHVIQIVRLLDEAVTNAVKHAGARRVTVRIETLAGADGLERGCITVEDDGNGFEIAPDGGAAGATKAGRGLRNMRSRAARCGAELELSSCAQGTDRGTDRATARGTHVRLTLPHRFPDSDGAIG</sequence>
<dbReference type="InterPro" id="IPR050482">
    <property type="entry name" value="Sensor_HK_TwoCompSys"/>
</dbReference>
<dbReference type="PANTHER" id="PTHR24421:SF58">
    <property type="entry name" value="SIGNAL TRANSDUCTION HISTIDINE-PROTEIN KINASE_PHOSPHATASE UHPB"/>
    <property type="match status" value="1"/>
</dbReference>
<evidence type="ECO:0000313" key="6">
    <source>
        <dbReference type="EMBL" id="NOJ48834.1"/>
    </source>
</evidence>
<feature type="transmembrane region" description="Helical" evidence="4">
    <location>
        <begin position="271"/>
        <end position="290"/>
    </location>
</feature>
<protein>
    <submittedName>
        <fullName evidence="6">Histidine kinase</fullName>
    </submittedName>
</protein>
<dbReference type="SMART" id="SM00387">
    <property type="entry name" value="HATPase_c"/>
    <property type="match status" value="1"/>
</dbReference>
<feature type="transmembrane region" description="Helical" evidence="4">
    <location>
        <begin position="180"/>
        <end position="205"/>
    </location>
</feature>
<keyword evidence="2 6" id="KW-0418">Kinase</keyword>
<feature type="transmembrane region" description="Helical" evidence="4">
    <location>
        <begin position="296"/>
        <end position="318"/>
    </location>
</feature>
<dbReference type="CDD" id="cd16917">
    <property type="entry name" value="HATPase_UhpB-NarQ-NarX-like"/>
    <property type="match status" value="1"/>
</dbReference>
<dbReference type="PANTHER" id="PTHR24421">
    <property type="entry name" value="NITRATE/NITRITE SENSOR PROTEIN NARX-RELATED"/>
    <property type="match status" value="1"/>
</dbReference>
<keyword evidence="4" id="KW-0472">Membrane</keyword>
<comment type="caution">
    <text evidence="6">The sequence shown here is derived from an EMBL/GenBank/DDBJ whole genome shotgun (WGS) entry which is preliminary data.</text>
</comment>
<evidence type="ECO:0000313" key="7">
    <source>
        <dbReference type="Proteomes" id="UP000528734"/>
    </source>
</evidence>
<organism evidence="6 7">
    <name type="scientific">Bradyrhizobium archetypum</name>
    <dbReference type="NCBI Taxonomy" id="2721160"/>
    <lineage>
        <taxon>Bacteria</taxon>
        <taxon>Pseudomonadati</taxon>
        <taxon>Pseudomonadota</taxon>
        <taxon>Alphaproteobacteria</taxon>
        <taxon>Hyphomicrobiales</taxon>
        <taxon>Nitrobacteraceae</taxon>
        <taxon>Bradyrhizobium</taxon>
    </lineage>
</organism>
<dbReference type="Gene3D" id="1.20.5.1930">
    <property type="match status" value="1"/>
</dbReference>
<evidence type="ECO:0000256" key="4">
    <source>
        <dbReference type="SAM" id="Phobius"/>
    </source>
</evidence>
<keyword evidence="1" id="KW-0808">Transferase</keyword>
<dbReference type="PROSITE" id="PS51257">
    <property type="entry name" value="PROKAR_LIPOPROTEIN"/>
    <property type="match status" value="1"/>
</dbReference>
<keyword evidence="7" id="KW-1185">Reference proteome</keyword>
<evidence type="ECO:0000256" key="2">
    <source>
        <dbReference type="ARBA" id="ARBA00022777"/>
    </source>
</evidence>
<dbReference type="InterPro" id="IPR003594">
    <property type="entry name" value="HATPase_dom"/>
</dbReference>
<gene>
    <name evidence="6" type="ORF">HCN50_21720</name>
</gene>
<keyword evidence="3" id="KW-0902">Two-component regulatory system</keyword>
<evidence type="ECO:0000256" key="1">
    <source>
        <dbReference type="ARBA" id="ARBA00022679"/>
    </source>
</evidence>
<dbReference type="Gene3D" id="3.30.565.10">
    <property type="entry name" value="Histidine kinase-like ATPase, C-terminal domain"/>
    <property type="match status" value="1"/>
</dbReference>
<keyword evidence="4" id="KW-1133">Transmembrane helix</keyword>
<accession>A0A7Y4H702</accession>
<name>A0A7Y4H702_9BRAD</name>
<dbReference type="SUPFAM" id="SSF55874">
    <property type="entry name" value="ATPase domain of HSP90 chaperone/DNA topoisomerase II/histidine kinase"/>
    <property type="match status" value="1"/>
</dbReference>
<evidence type="ECO:0000256" key="3">
    <source>
        <dbReference type="ARBA" id="ARBA00023012"/>
    </source>
</evidence>
<feature type="transmembrane region" description="Helical" evidence="4">
    <location>
        <begin position="363"/>
        <end position="381"/>
    </location>
</feature>
<feature type="transmembrane region" description="Helical" evidence="4">
    <location>
        <begin position="241"/>
        <end position="264"/>
    </location>
</feature>
<feature type="transmembrane region" description="Helical" evidence="4">
    <location>
        <begin position="330"/>
        <end position="351"/>
    </location>
</feature>
<evidence type="ECO:0000259" key="5">
    <source>
        <dbReference type="SMART" id="SM00387"/>
    </source>
</evidence>
<feature type="transmembrane region" description="Helical" evidence="4">
    <location>
        <begin position="212"/>
        <end position="229"/>
    </location>
</feature>
<feature type="domain" description="Histidine kinase/HSP90-like ATPase" evidence="5">
    <location>
        <begin position="522"/>
        <end position="637"/>
    </location>
</feature>
<keyword evidence="4" id="KW-0812">Transmembrane</keyword>
<dbReference type="GO" id="GO:0000160">
    <property type="term" value="P:phosphorelay signal transduction system"/>
    <property type="evidence" value="ECO:0007669"/>
    <property type="project" value="UniProtKB-KW"/>
</dbReference>
<dbReference type="Pfam" id="PF02518">
    <property type="entry name" value="HATPase_c"/>
    <property type="match status" value="1"/>
</dbReference>
<feature type="transmembrane region" description="Helical" evidence="4">
    <location>
        <begin position="14"/>
        <end position="33"/>
    </location>
</feature>
<dbReference type="InterPro" id="IPR036890">
    <property type="entry name" value="HATPase_C_sf"/>
</dbReference>
<reference evidence="6 7" key="1">
    <citation type="submission" date="2020-03" db="EMBL/GenBank/DDBJ databases">
        <title>Bradyrhizobium diversity isolated from nodules of Muelleranthus trifoliolatus.</title>
        <authorList>
            <person name="Klepa M."/>
            <person name="Helene L."/>
            <person name="Hungria M."/>
        </authorList>
    </citation>
    <scope>NUCLEOTIDE SEQUENCE [LARGE SCALE GENOMIC DNA]</scope>
    <source>
        <strain evidence="6 7">WSM 1744</strain>
    </source>
</reference>
<dbReference type="GO" id="GO:0016301">
    <property type="term" value="F:kinase activity"/>
    <property type="evidence" value="ECO:0007669"/>
    <property type="project" value="UniProtKB-KW"/>
</dbReference>
<dbReference type="AlphaFoldDB" id="A0A7Y4H702"/>